<reference evidence="2" key="2">
    <citation type="journal article" date="2024" name="Plant">
        <title>Genomic evolution and insights into agronomic trait innovations of Sesamum species.</title>
        <authorList>
            <person name="Miao H."/>
            <person name="Wang L."/>
            <person name="Qu L."/>
            <person name="Liu H."/>
            <person name="Sun Y."/>
            <person name="Le M."/>
            <person name="Wang Q."/>
            <person name="Wei S."/>
            <person name="Zheng Y."/>
            <person name="Lin W."/>
            <person name="Duan Y."/>
            <person name="Cao H."/>
            <person name="Xiong S."/>
            <person name="Wang X."/>
            <person name="Wei L."/>
            <person name="Li C."/>
            <person name="Ma Q."/>
            <person name="Ju M."/>
            <person name="Zhao R."/>
            <person name="Li G."/>
            <person name="Mu C."/>
            <person name="Tian Q."/>
            <person name="Mei H."/>
            <person name="Zhang T."/>
            <person name="Gao T."/>
            <person name="Zhang H."/>
        </authorList>
    </citation>
    <scope>NUCLEOTIDE SEQUENCE</scope>
    <source>
        <strain evidence="2">KEN1</strain>
    </source>
</reference>
<dbReference type="PANTHER" id="PTHR33116:SF86">
    <property type="entry name" value="REVERSE TRANSCRIPTASE DOMAIN-CONTAINING PROTEIN"/>
    <property type="match status" value="1"/>
</dbReference>
<protein>
    <submittedName>
        <fullName evidence="2">Mitochondrial protein</fullName>
    </submittedName>
</protein>
<gene>
    <name evidence="2" type="ORF">Slati_2786800</name>
</gene>
<name>A0AAW2W079_9LAMI</name>
<comment type="caution">
    <text evidence="2">The sequence shown here is derived from an EMBL/GenBank/DDBJ whole genome shotgun (WGS) entry which is preliminary data.</text>
</comment>
<evidence type="ECO:0000259" key="1">
    <source>
        <dbReference type="Pfam" id="PF00078"/>
    </source>
</evidence>
<dbReference type="PANTHER" id="PTHR33116">
    <property type="entry name" value="REVERSE TRANSCRIPTASE ZINC-BINDING DOMAIN-CONTAINING PROTEIN-RELATED-RELATED"/>
    <property type="match status" value="1"/>
</dbReference>
<dbReference type="InterPro" id="IPR000477">
    <property type="entry name" value="RT_dom"/>
</dbReference>
<dbReference type="AlphaFoldDB" id="A0AAW2W079"/>
<accession>A0AAW2W079</accession>
<evidence type="ECO:0000313" key="2">
    <source>
        <dbReference type="EMBL" id="KAL0434525.1"/>
    </source>
</evidence>
<reference evidence="2" key="1">
    <citation type="submission" date="2020-06" db="EMBL/GenBank/DDBJ databases">
        <authorList>
            <person name="Li T."/>
            <person name="Hu X."/>
            <person name="Zhang T."/>
            <person name="Song X."/>
            <person name="Zhang H."/>
            <person name="Dai N."/>
            <person name="Sheng W."/>
            <person name="Hou X."/>
            <person name="Wei L."/>
        </authorList>
    </citation>
    <scope>NUCLEOTIDE SEQUENCE</scope>
    <source>
        <strain evidence="2">KEN1</strain>
        <tissue evidence="2">Leaf</tissue>
    </source>
</reference>
<feature type="domain" description="Reverse transcriptase" evidence="1">
    <location>
        <begin position="149"/>
        <end position="314"/>
    </location>
</feature>
<dbReference type="Pfam" id="PF00078">
    <property type="entry name" value="RVT_1"/>
    <property type="match status" value="1"/>
</dbReference>
<sequence>MKFFPNARVQHLPPLGSDHAPLILDVMGSAQPPLPIPNKPIRFEALWLRSKQCEEVVRKAWSRSLSSDDFLGQLENCRDSLVIWSKKEFDIFSSTHPLVHDIEDVVNTVLPKITDEMNHILCTPFTAKEVEKAIFQMSPLKSPGPDGGKKGFAAHKLDMSKAYDRVEWAFLESILHRLGFHSSTVSLIMLLISTVSYSFMLNGESFGFLRPQRGLRQGDPLLPYLFLFCVEAFSGLLADAESRGGLRGVFVARTAPRISHSLFADDTLIFCKTSKATMVEIRQILDKYEEASGQKVNLDKSSLVFSSNVKEEDKQVMAERLGVEVVLKHDKYLGLPAVGGRSKKEMFGGIRDRIWSRINGWNAKLLSQAGKETSGGINKGFDVYIGLHGRIYVN</sequence>
<organism evidence="2">
    <name type="scientific">Sesamum latifolium</name>
    <dbReference type="NCBI Taxonomy" id="2727402"/>
    <lineage>
        <taxon>Eukaryota</taxon>
        <taxon>Viridiplantae</taxon>
        <taxon>Streptophyta</taxon>
        <taxon>Embryophyta</taxon>
        <taxon>Tracheophyta</taxon>
        <taxon>Spermatophyta</taxon>
        <taxon>Magnoliopsida</taxon>
        <taxon>eudicotyledons</taxon>
        <taxon>Gunneridae</taxon>
        <taxon>Pentapetalae</taxon>
        <taxon>asterids</taxon>
        <taxon>lamiids</taxon>
        <taxon>Lamiales</taxon>
        <taxon>Pedaliaceae</taxon>
        <taxon>Sesamum</taxon>
    </lineage>
</organism>
<proteinExistence type="predicted"/>
<dbReference type="EMBL" id="JACGWN010000009">
    <property type="protein sequence ID" value="KAL0434525.1"/>
    <property type="molecule type" value="Genomic_DNA"/>
</dbReference>